<evidence type="ECO:0000313" key="12">
    <source>
        <dbReference type="EMBL" id="CAL4974280.1"/>
    </source>
</evidence>
<keyword evidence="6" id="KW-0325">Glycoprotein</keyword>
<evidence type="ECO:0000256" key="1">
    <source>
        <dbReference type="ARBA" id="ARBA00004589"/>
    </source>
</evidence>
<keyword evidence="2" id="KW-0336">GPI-anchor</keyword>
<dbReference type="PROSITE" id="PS51485">
    <property type="entry name" value="PHYTOCYANIN"/>
    <property type="match status" value="1"/>
</dbReference>
<keyword evidence="13" id="KW-1185">Reference proteome</keyword>
<feature type="chain" id="PRO_5044836265" description="Phytocyanin domain-containing protein" evidence="10">
    <location>
        <begin position="29"/>
        <end position="184"/>
    </location>
</feature>
<keyword evidence="4" id="KW-0472">Membrane</keyword>
<reference evidence="13" key="1">
    <citation type="submission" date="2024-06" db="EMBL/GenBank/DDBJ databases">
        <authorList>
            <person name="Ryan C."/>
        </authorList>
    </citation>
    <scope>NUCLEOTIDE SEQUENCE [LARGE SCALE GENOMIC DNA]</scope>
</reference>
<evidence type="ECO:0000256" key="4">
    <source>
        <dbReference type="ARBA" id="ARBA00023136"/>
    </source>
</evidence>
<dbReference type="InterPro" id="IPR008972">
    <property type="entry name" value="Cupredoxin"/>
</dbReference>
<evidence type="ECO:0000259" key="11">
    <source>
        <dbReference type="PROSITE" id="PS51485"/>
    </source>
</evidence>
<evidence type="ECO:0000256" key="6">
    <source>
        <dbReference type="ARBA" id="ARBA00023180"/>
    </source>
</evidence>
<evidence type="ECO:0000256" key="10">
    <source>
        <dbReference type="SAM" id="SignalP"/>
    </source>
</evidence>
<evidence type="ECO:0000256" key="7">
    <source>
        <dbReference type="ARBA" id="ARBA00023288"/>
    </source>
</evidence>
<dbReference type="InterPro" id="IPR039391">
    <property type="entry name" value="Phytocyanin-like"/>
</dbReference>
<gene>
    <name evidence="12" type="ORF">URODEC1_LOCUS52429</name>
</gene>
<dbReference type="PANTHER" id="PTHR33021:SF185">
    <property type="entry name" value="EARLY NODULIN-LIKE PROTEIN 3-RELATED"/>
    <property type="match status" value="1"/>
</dbReference>
<evidence type="ECO:0000256" key="2">
    <source>
        <dbReference type="ARBA" id="ARBA00022622"/>
    </source>
</evidence>
<dbReference type="GO" id="GO:0012505">
    <property type="term" value="C:endomembrane system"/>
    <property type="evidence" value="ECO:0007669"/>
    <property type="project" value="UniProtKB-SubCell"/>
</dbReference>
<feature type="signal peptide" evidence="10">
    <location>
        <begin position="1"/>
        <end position="28"/>
    </location>
</feature>
<dbReference type="PANTHER" id="PTHR33021">
    <property type="entry name" value="BLUE COPPER PROTEIN"/>
    <property type="match status" value="1"/>
</dbReference>
<sequence length="184" mass="19974">MSQKMRTCSSNASLILAWGFAAFLAASAATTATHGGVFYVGDKADWVGKPAVSYDRWAARHHFKVADTLVFKYKKGADSVLVVDKHRYETCDEKDPIDELRDGDSAYMLGRTGPFYFITGDAGRCKQGQKLMVIVTAETAEPPAPGSQAPSPSSFAPPYTSIAATPEYYITDSFKPCISRPVTN</sequence>
<evidence type="ECO:0000256" key="5">
    <source>
        <dbReference type="ARBA" id="ARBA00023157"/>
    </source>
</evidence>
<dbReference type="Proteomes" id="UP001497457">
    <property type="component" value="Chromosome 20rd"/>
</dbReference>
<dbReference type="AlphaFoldDB" id="A0ABC9ADQ6"/>
<evidence type="ECO:0000313" key="13">
    <source>
        <dbReference type="Proteomes" id="UP001497457"/>
    </source>
</evidence>
<dbReference type="InterPro" id="IPR003245">
    <property type="entry name" value="Phytocyanin_dom"/>
</dbReference>
<keyword evidence="5" id="KW-1015">Disulfide bond</keyword>
<dbReference type="GO" id="GO:0098552">
    <property type="term" value="C:side of membrane"/>
    <property type="evidence" value="ECO:0007669"/>
    <property type="project" value="UniProtKB-KW"/>
</dbReference>
<dbReference type="Pfam" id="PF02298">
    <property type="entry name" value="Cu_bind_like"/>
    <property type="match status" value="1"/>
</dbReference>
<proteinExistence type="inferred from homology"/>
<dbReference type="EMBL" id="OZ075130">
    <property type="protein sequence ID" value="CAL4974280.1"/>
    <property type="molecule type" value="Genomic_DNA"/>
</dbReference>
<keyword evidence="3 10" id="KW-0732">Signal</keyword>
<feature type="domain" description="Phytocyanin" evidence="11">
    <location>
        <begin position="36"/>
        <end position="137"/>
    </location>
</feature>
<organism evidence="12 13">
    <name type="scientific">Urochloa decumbens</name>
    <dbReference type="NCBI Taxonomy" id="240449"/>
    <lineage>
        <taxon>Eukaryota</taxon>
        <taxon>Viridiplantae</taxon>
        <taxon>Streptophyta</taxon>
        <taxon>Embryophyta</taxon>
        <taxon>Tracheophyta</taxon>
        <taxon>Spermatophyta</taxon>
        <taxon>Magnoliopsida</taxon>
        <taxon>Liliopsida</taxon>
        <taxon>Poales</taxon>
        <taxon>Poaceae</taxon>
        <taxon>PACMAD clade</taxon>
        <taxon>Panicoideae</taxon>
        <taxon>Panicodae</taxon>
        <taxon>Paniceae</taxon>
        <taxon>Melinidinae</taxon>
        <taxon>Urochloa</taxon>
    </lineage>
</organism>
<reference evidence="12 13" key="2">
    <citation type="submission" date="2024-10" db="EMBL/GenBank/DDBJ databases">
        <authorList>
            <person name="Ryan C."/>
        </authorList>
    </citation>
    <scope>NUCLEOTIDE SEQUENCE [LARGE SCALE GENOMIC DNA]</scope>
</reference>
<keyword evidence="7" id="KW-0449">Lipoprotein</keyword>
<accession>A0ABC9ADQ6</accession>
<protein>
    <recommendedName>
        <fullName evidence="11">Phytocyanin domain-containing protein</fullName>
    </recommendedName>
</protein>
<comment type="subcellular location">
    <subcellularLocation>
        <location evidence="9">Endomembrane system</location>
        <topology evidence="9">Lipid-anchor</topology>
    </subcellularLocation>
    <subcellularLocation>
        <location evidence="1">Membrane</location>
        <topology evidence="1">Lipid-anchor</topology>
        <topology evidence="1">GPI-anchor</topology>
    </subcellularLocation>
</comment>
<evidence type="ECO:0000256" key="9">
    <source>
        <dbReference type="ARBA" id="ARBA00037868"/>
    </source>
</evidence>
<dbReference type="Gene3D" id="2.60.40.420">
    <property type="entry name" value="Cupredoxins - blue copper proteins"/>
    <property type="match status" value="1"/>
</dbReference>
<dbReference type="SUPFAM" id="SSF49503">
    <property type="entry name" value="Cupredoxins"/>
    <property type="match status" value="1"/>
</dbReference>
<dbReference type="FunFam" id="2.60.40.420:FF:000010">
    <property type="entry name" value="Early nodulin-like protein 1"/>
    <property type="match status" value="1"/>
</dbReference>
<evidence type="ECO:0000256" key="3">
    <source>
        <dbReference type="ARBA" id="ARBA00022729"/>
    </source>
</evidence>
<name>A0ABC9ADQ6_9POAL</name>
<evidence type="ECO:0000256" key="8">
    <source>
        <dbReference type="ARBA" id="ARBA00035011"/>
    </source>
</evidence>
<comment type="similarity">
    <text evidence="8">Belongs to the early nodulin-like (ENODL) family.</text>
</comment>